<evidence type="ECO:0000259" key="8">
    <source>
        <dbReference type="PROSITE" id="PS50928"/>
    </source>
</evidence>
<reference evidence="9 10" key="1">
    <citation type="submission" date="2018-07" db="EMBL/GenBank/DDBJ databases">
        <title>Genomic Encyclopedia of Type Strains, Phase III (KMG-III): the genomes of soil and plant-associated and newly described type strains.</title>
        <authorList>
            <person name="Whitman W."/>
        </authorList>
    </citation>
    <scope>NUCLEOTIDE SEQUENCE [LARGE SCALE GENOMIC DNA]</scope>
    <source>
        <strain evidence="9 10">CECT 7287</strain>
    </source>
</reference>
<feature type="transmembrane region" description="Helical" evidence="7">
    <location>
        <begin position="85"/>
        <end position="104"/>
    </location>
</feature>
<feature type="domain" description="ABC transmembrane type-1" evidence="8">
    <location>
        <begin position="79"/>
        <end position="300"/>
    </location>
</feature>
<comment type="caution">
    <text evidence="9">The sequence shown here is derived from an EMBL/GenBank/DDBJ whole genome shotgun (WGS) entry which is preliminary data.</text>
</comment>
<feature type="transmembrane region" description="Helical" evidence="7">
    <location>
        <begin position="125"/>
        <end position="146"/>
    </location>
</feature>
<evidence type="ECO:0000313" key="9">
    <source>
        <dbReference type="EMBL" id="RED65321.1"/>
    </source>
</evidence>
<keyword evidence="6 7" id="KW-0472">Membrane</keyword>
<dbReference type="Pfam" id="PF00528">
    <property type="entry name" value="BPD_transp_1"/>
    <property type="match status" value="1"/>
</dbReference>
<dbReference type="Proteomes" id="UP000256977">
    <property type="component" value="Unassembled WGS sequence"/>
</dbReference>
<name>A0A3D9IU79_9BACL</name>
<comment type="similarity">
    <text evidence="7">Belongs to the binding-protein-dependent transport system permease family.</text>
</comment>
<dbReference type="InterPro" id="IPR035906">
    <property type="entry name" value="MetI-like_sf"/>
</dbReference>
<evidence type="ECO:0000256" key="2">
    <source>
        <dbReference type="ARBA" id="ARBA00022448"/>
    </source>
</evidence>
<accession>A0A3D9IU79</accession>
<evidence type="ECO:0000256" key="4">
    <source>
        <dbReference type="ARBA" id="ARBA00022692"/>
    </source>
</evidence>
<keyword evidence="4 7" id="KW-0812">Transmembrane</keyword>
<feature type="transmembrane region" description="Helical" evidence="7">
    <location>
        <begin position="166"/>
        <end position="190"/>
    </location>
</feature>
<feature type="transmembrane region" description="Helical" evidence="7">
    <location>
        <begin position="21"/>
        <end position="44"/>
    </location>
</feature>
<keyword evidence="5 7" id="KW-1133">Transmembrane helix</keyword>
<dbReference type="InterPro" id="IPR000515">
    <property type="entry name" value="MetI-like"/>
</dbReference>
<evidence type="ECO:0000256" key="6">
    <source>
        <dbReference type="ARBA" id="ARBA00023136"/>
    </source>
</evidence>
<dbReference type="EMBL" id="QRDZ01000020">
    <property type="protein sequence ID" value="RED65321.1"/>
    <property type="molecule type" value="Genomic_DNA"/>
</dbReference>
<evidence type="ECO:0000256" key="1">
    <source>
        <dbReference type="ARBA" id="ARBA00004651"/>
    </source>
</evidence>
<feature type="transmembrane region" description="Helical" evidence="7">
    <location>
        <begin position="218"/>
        <end position="238"/>
    </location>
</feature>
<dbReference type="Gene3D" id="1.10.3720.10">
    <property type="entry name" value="MetI-like"/>
    <property type="match status" value="1"/>
</dbReference>
<evidence type="ECO:0000256" key="7">
    <source>
        <dbReference type="RuleBase" id="RU363032"/>
    </source>
</evidence>
<keyword evidence="3" id="KW-1003">Cell membrane</keyword>
<organism evidence="9 10">
    <name type="scientific">Cohnella phaseoli</name>
    <dbReference type="NCBI Taxonomy" id="456490"/>
    <lineage>
        <taxon>Bacteria</taxon>
        <taxon>Bacillati</taxon>
        <taxon>Bacillota</taxon>
        <taxon>Bacilli</taxon>
        <taxon>Bacillales</taxon>
        <taxon>Paenibacillaceae</taxon>
        <taxon>Cohnella</taxon>
    </lineage>
</organism>
<feature type="transmembrane region" description="Helical" evidence="7">
    <location>
        <begin position="278"/>
        <end position="300"/>
    </location>
</feature>
<protein>
    <submittedName>
        <fullName evidence="9">Putative aldouronate transport system permease protein</fullName>
    </submittedName>
</protein>
<dbReference type="SUPFAM" id="SSF161098">
    <property type="entry name" value="MetI-like"/>
    <property type="match status" value="1"/>
</dbReference>
<evidence type="ECO:0000313" key="10">
    <source>
        <dbReference type="Proteomes" id="UP000256977"/>
    </source>
</evidence>
<keyword evidence="2 7" id="KW-0813">Transport</keyword>
<dbReference type="GO" id="GO:0005886">
    <property type="term" value="C:plasma membrane"/>
    <property type="evidence" value="ECO:0007669"/>
    <property type="project" value="UniProtKB-SubCell"/>
</dbReference>
<sequence length="310" mass="35377">MRIGRSLLAVVRELGRNRSAYLLAMPAALYTFIFGYLTLPYMLIAFQKFNYKLGIWRSQWVWWENFHFFFASDRAWQVTFNTVRLNVLFIVFSTLCALALAILFNELKNKWFSKITQSTILFPNFLSWVIIGYVIYSLFATNFGLVNKALVVLGMEPVNWYSSPQYWVAILVGANIWKDVGISLVIYLAAITGIDGTLYEAAQIDGANRWQQIRRITLPLLMPTVSILSLLALGKVMYGSFDMIYAIIKDNGLLYPTVDVIDTYVFRALRTIGNPSQAMAVGVYQSVVGFILVFGVNWIVRKKNPDNSLF</sequence>
<evidence type="ECO:0000256" key="3">
    <source>
        <dbReference type="ARBA" id="ARBA00022475"/>
    </source>
</evidence>
<comment type="subcellular location">
    <subcellularLocation>
        <location evidence="1 7">Cell membrane</location>
        <topology evidence="1 7">Multi-pass membrane protein</topology>
    </subcellularLocation>
</comment>
<dbReference type="InterPro" id="IPR050809">
    <property type="entry name" value="UgpAE/MalFG_permease"/>
</dbReference>
<gene>
    <name evidence="9" type="ORF">DFP98_12070</name>
</gene>
<dbReference type="GO" id="GO:0055085">
    <property type="term" value="P:transmembrane transport"/>
    <property type="evidence" value="ECO:0007669"/>
    <property type="project" value="InterPro"/>
</dbReference>
<dbReference type="CDD" id="cd06261">
    <property type="entry name" value="TM_PBP2"/>
    <property type="match status" value="1"/>
</dbReference>
<dbReference type="AlphaFoldDB" id="A0A3D9IU79"/>
<evidence type="ECO:0000256" key="5">
    <source>
        <dbReference type="ARBA" id="ARBA00022989"/>
    </source>
</evidence>
<proteinExistence type="inferred from homology"/>
<dbReference type="PANTHER" id="PTHR43227">
    <property type="entry name" value="BLL4140 PROTEIN"/>
    <property type="match status" value="1"/>
</dbReference>
<dbReference type="PROSITE" id="PS50928">
    <property type="entry name" value="ABC_TM1"/>
    <property type="match status" value="1"/>
</dbReference>
<dbReference type="PANTHER" id="PTHR43227:SF11">
    <property type="entry name" value="BLL4140 PROTEIN"/>
    <property type="match status" value="1"/>
</dbReference>
<keyword evidence="10" id="KW-1185">Reference proteome</keyword>